<feature type="compositionally biased region" description="Acidic residues" evidence="10">
    <location>
        <begin position="389"/>
        <end position="400"/>
    </location>
</feature>
<keyword evidence="5 9" id="KW-0694">RNA-binding</keyword>
<evidence type="ECO:0000256" key="2">
    <source>
        <dbReference type="ARBA" id="ARBA00022801"/>
    </source>
</evidence>
<dbReference type="OMA" id="AVHIKAD"/>
<dbReference type="PROSITE" id="PS51195">
    <property type="entry name" value="Q_MOTIF"/>
    <property type="match status" value="1"/>
</dbReference>
<feature type="region of interest" description="Disordered" evidence="10">
    <location>
        <begin position="1"/>
        <end position="109"/>
    </location>
</feature>
<dbReference type="Proteomes" id="UP000007110">
    <property type="component" value="Unassembled WGS sequence"/>
</dbReference>
<proteinExistence type="inferred from homology"/>
<name>A0A7M7PKK8_STRPU</name>
<evidence type="ECO:0000256" key="4">
    <source>
        <dbReference type="ARBA" id="ARBA00022840"/>
    </source>
</evidence>
<dbReference type="EC" id="3.6.4.13" evidence="9"/>
<dbReference type="Pfam" id="PF00271">
    <property type="entry name" value="Helicase_C"/>
    <property type="match status" value="1"/>
</dbReference>
<feature type="domain" description="Helicase ATP-binding" evidence="11">
    <location>
        <begin position="169"/>
        <end position="351"/>
    </location>
</feature>
<keyword evidence="2 8" id="KW-0378">Hydrolase</keyword>
<dbReference type="OrthoDB" id="422663at2759"/>
<dbReference type="GO" id="GO:0016787">
    <property type="term" value="F:hydrolase activity"/>
    <property type="evidence" value="ECO:0007669"/>
    <property type="project" value="UniProtKB-KW"/>
</dbReference>
<dbReference type="InterPro" id="IPR025313">
    <property type="entry name" value="SPB4-like_CTE"/>
</dbReference>
<dbReference type="Pfam" id="PF13959">
    <property type="entry name" value="CTE_SPB4"/>
    <property type="match status" value="1"/>
</dbReference>
<feature type="domain" description="DEAD-box RNA helicase Q" evidence="13">
    <location>
        <begin position="137"/>
        <end position="166"/>
    </location>
</feature>
<evidence type="ECO:0000313" key="15">
    <source>
        <dbReference type="Proteomes" id="UP000007110"/>
    </source>
</evidence>
<comment type="domain">
    <text evidence="9">The Q motif is unique to and characteristic of the DEAD box family of RNA helicases and controls ATP binding and hydrolysis.</text>
</comment>
<comment type="catalytic activity">
    <reaction evidence="9">
        <text>ATP + H2O = ADP + phosphate + H(+)</text>
        <dbReference type="Rhea" id="RHEA:13065"/>
        <dbReference type="ChEBI" id="CHEBI:15377"/>
        <dbReference type="ChEBI" id="CHEBI:15378"/>
        <dbReference type="ChEBI" id="CHEBI:30616"/>
        <dbReference type="ChEBI" id="CHEBI:43474"/>
        <dbReference type="ChEBI" id="CHEBI:456216"/>
        <dbReference type="EC" id="3.6.4.13"/>
    </reaction>
</comment>
<evidence type="ECO:0000259" key="12">
    <source>
        <dbReference type="PROSITE" id="PS51194"/>
    </source>
</evidence>
<dbReference type="InterPro" id="IPR014014">
    <property type="entry name" value="RNA_helicase_DEAD_Q_motif"/>
</dbReference>
<dbReference type="InterPro" id="IPR011545">
    <property type="entry name" value="DEAD/DEAH_box_helicase_dom"/>
</dbReference>
<reference evidence="15" key="1">
    <citation type="submission" date="2015-02" db="EMBL/GenBank/DDBJ databases">
        <title>Genome sequencing for Strongylocentrotus purpuratus.</title>
        <authorList>
            <person name="Murali S."/>
            <person name="Liu Y."/>
            <person name="Vee V."/>
            <person name="English A."/>
            <person name="Wang M."/>
            <person name="Skinner E."/>
            <person name="Han Y."/>
            <person name="Muzny D.M."/>
            <person name="Worley K.C."/>
            <person name="Gibbs R.A."/>
        </authorList>
    </citation>
    <scope>NUCLEOTIDE SEQUENCE</scope>
</reference>
<dbReference type="PROSITE" id="PS51194">
    <property type="entry name" value="HELICASE_CTER"/>
    <property type="match status" value="1"/>
</dbReference>
<dbReference type="Pfam" id="PF00270">
    <property type="entry name" value="DEAD"/>
    <property type="match status" value="1"/>
</dbReference>
<dbReference type="InterPro" id="IPR001650">
    <property type="entry name" value="Helicase_C-like"/>
</dbReference>
<dbReference type="EnsemblMetazoa" id="XM_030997200">
    <property type="protein sequence ID" value="XP_030853060"/>
    <property type="gene ID" value="LOC579727"/>
</dbReference>
<dbReference type="GeneID" id="579727"/>
<dbReference type="PROSITE" id="PS51192">
    <property type="entry name" value="HELICASE_ATP_BIND_1"/>
    <property type="match status" value="1"/>
</dbReference>
<accession>A0A7M7PKK8</accession>
<protein>
    <recommendedName>
        <fullName evidence="9">ATP-dependent RNA helicase</fullName>
        <ecNumber evidence="9">3.6.4.13</ecNumber>
    </recommendedName>
</protein>
<evidence type="ECO:0000256" key="10">
    <source>
        <dbReference type="SAM" id="MobiDB-lite"/>
    </source>
</evidence>
<dbReference type="InterPro" id="IPR014001">
    <property type="entry name" value="Helicase_ATP-bd"/>
</dbReference>
<evidence type="ECO:0000256" key="3">
    <source>
        <dbReference type="ARBA" id="ARBA00022806"/>
    </source>
</evidence>
<evidence type="ECO:0000256" key="9">
    <source>
        <dbReference type="RuleBase" id="RU365068"/>
    </source>
</evidence>
<feature type="region of interest" description="Disordered" evidence="10">
    <location>
        <begin position="677"/>
        <end position="742"/>
    </location>
</feature>
<dbReference type="FunCoup" id="A0A7M7PKK8">
    <property type="interactions" value="1732"/>
</dbReference>
<keyword evidence="4 8" id="KW-0067">ATP-binding</keyword>
<sequence length="742" mass="82681">MDSTGGGIVLNLVSNVEPVNKVKKHPIPQETLKKKKKTPQRNTEGREDNISHQKGNNNSNHDDAKNESSGFSFNFLDDKQTGSRGKGVKQKDGESKNKQPGQPNNNIISSLFRHNPEIPQVKIQKVTENKEAIFSSTQFSELPLHSFMISNIEKNLGFSQMTTVQQRAIPTLLHGQDTLIKSQTGTGKTLAYAVPVVQQLQGLQPKVQRLHGPYALILVPTRELACQSFETLVKLVKPFHWIVPGVLMGGEKKKSEKGRIRKGINILVSTPGRLVDHINTTEALTFSRVRWVILDEADRLLDLGFEKDVTTILNAINEQCQNQKQTVLVSATLSEGVKRLANITLKDPVFIDVAKHQLDKALPPAPWSASSSSTEEKLRPAKTGSQTEETGEGETGEDAEMFSVPERLKQQFAIVPSKLRLVALTALVAGGFKSPSGCKMLVFLSSCESVDFHYTLFQACKGCSILKEDGTASKREGMPLFRLHGSMSQAERIKMYHAFSEARKGVLLCTDVAARGLDLPKVKWIVQYNIPGSAADYVHRVGRTARIGKEGQALLFLAPSEVEYIRILEEQQIRIKEQPLDDILSSLMTSEAQDFIHGQFKGQRQRSVEEAATNLQLRYENHVLTNTAHTQQARKAFHSFIRAYATYPSSLKHILHIKKLHLGHAAKSFGLREAPSNIHDRIGNTNARGTKRKQNSMKVSSVSEFDSGLDESTLMPSKKQKADAKKKRRKLMLQEKRPHPQK</sequence>
<dbReference type="FunFam" id="3.40.50.300:FF:001399">
    <property type="entry name" value="RNA helicase"/>
    <property type="match status" value="1"/>
</dbReference>
<evidence type="ECO:0000259" key="11">
    <source>
        <dbReference type="PROSITE" id="PS51192"/>
    </source>
</evidence>
<dbReference type="GO" id="GO:0042254">
    <property type="term" value="P:ribosome biogenesis"/>
    <property type="evidence" value="ECO:0000318"/>
    <property type="project" value="GO_Central"/>
</dbReference>
<dbReference type="SMART" id="SM00487">
    <property type="entry name" value="DEXDc"/>
    <property type="match status" value="1"/>
</dbReference>
<dbReference type="GO" id="GO:0003723">
    <property type="term" value="F:RNA binding"/>
    <property type="evidence" value="ECO:0007669"/>
    <property type="project" value="UniProtKB-UniRule"/>
</dbReference>
<dbReference type="SMART" id="SM01178">
    <property type="entry name" value="DUF4217"/>
    <property type="match status" value="1"/>
</dbReference>
<dbReference type="GO" id="GO:0003724">
    <property type="term" value="F:RNA helicase activity"/>
    <property type="evidence" value="ECO:0007669"/>
    <property type="project" value="UniProtKB-EC"/>
</dbReference>
<dbReference type="Gene3D" id="3.40.50.300">
    <property type="entry name" value="P-loop containing nucleotide triphosphate hydrolases"/>
    <property type="match status" value="2"/>
</dbReference>
<feature type="region of interest" description="Disordered" evidence="10">
    <location>
        <begin position="362"/>
        <end position="400"/>
    </location>
</feature>
<feature type="domain" description="Helicase C-terminal" evidence="12">
    <location>
        <begin position="407"/>
        <end position="588"/>
    </location>
</feature>
<dbReference type="CDD" id="cd17949">
    <property type="entry name" value="DEADc_DDX31"/>
    <property type="match status" value="1"/>
</dbReference>
<evidence type="ECO:0000313" key="14">
    <source>
        <dbReference type="EnsemblMetazoa" id="XP_030853060"/>
    </source>
</evidence>
<feature type="short sequence motif" description="Q motif" evidence="7">
    <location>
        <begin position="137"/>
        <end position="166"/>
    </location>
</feature>
<evidence type="ECO:0000256" key="1">
    <source>
        <dbReference type="ARBA" id="ARBA00022741"/>
    </source>
</evidence>
<dbReference type="GO" id="GO:0005634">
    <property type="term" value="C:nucleus"/>
    <property type="evidence" value="ECO:0000318"/>
    <property type="project" value="GO_Central"/>
</dbReference>
<dbReference type="PANTHER" id="PTHR24031">
    <property type="entry name" value="RNA HELICASE"/>
    <property type="match status" value="1"/>
</dbReference>
<dbReference type="InterPro" id="IPR000629">
    <property type="entry name" value="RNA-helicase_DEAD-box_CS"/>
</dbReference>
<feature type="compositionally biased region" description="Basic and acidic residues" evidence="10">
    <location>
        <begin position="732"/>
        <end position="742"/>
    </location>
</feature>
<dbReference type="KEGG" id="spu:579727"/>
<keyword evidence="3 8" id="KW-0347">Helicase</keyword>
<dbReference type="SUPFAM" id="SSF52540">
    <property type="entry name" value="P-loop containing nucleoside triphosphate hydrolases"/>
    <property type="match status" value="2"/>
</dbReference>
<comment type="similarity">
    <text evidence="6">Belongs to the DEAD box helicase family. DDX31/DBP7 subfamily.</text>
</comment>
<evidence type="ECO:0000256" key="7">
    <source>
        <dbReference type="PROSITE-ProRule" id="PRU00552"/>
    </source>
</evidence>
<reference evidence="14" key="2">
    <citation type="submission" date="2021-01" db="UniProtKB">
        <authorList>
            <consortium name="EnsemblMetazoa"/>
        </authorList>
    </citation>
    <scope>IDENTIFICATION</scope>
</reference>
<dbReference type="InterPro" id="IPR027417">
    <property type="entry name" value="P-loop_NTPase"/>
</dbReference>
<keyword evidence="15" id="KW-1185">Reference proteome</keyword>
<dbReference type="SMART" id="SM00490">
    <property type="entry name" value="HELICc"/>
    <property type="match status" value="1"/>
</dbReference>
<dbReference type="RefSeq" id="XP_030853060.1">
    <property type="nucleotide sequence ID" value="XM_030997200.1"/>
</dbReference>
<keyword evidence="1 8" id="KW-0547">Nucleotide-binding</keyword>
<evidence type="ECO:0000256" key="8">
    <source>
        <dbReference type="RuleBase" id="RU000492"/>
    </source>
</evidence>
<comment type="function">
    <text evidence="9">RNA helicase.</text>
</comment>
<dbReference type="CDD" id="cd18787">
    <property type="entry name" value="SF2_C_DEAD"/>
    <property type="match status" value="1"/>
</dbReference>
<evidence type="ECO:0000256" key="5">
    <source>
        <dbReference type="ARBA" id="ARBA00022884"/>
    </source>
</evidence>
<dbReference type="GO" id="GO:0005524">
    <property type="term" value="F:ATP binding"/>
    <property type="evidence" value="ECO:0007669"/>
    <property type="project" value="UniProtKB-UniRule"/>
</dbReference>
<dbReference type="InParanoid" id="A0A7M7PKK8"/>
<dbReference type="AlphaFoldDB" id="A0A7M7PKK8"/>
<evidence type="ECO:0000256" key="6">
    <source>
        <dbReference type="ARBA" id="ARBA00037933"/>
    </source>
</evidence>
<dbReference type="PROSITE" id="PS00039">
    <property type="entry name" value="DEAD_ATP_HELICASE"/>
    <property type="match status" value="1"/>
</dbReference>
<feature type="compositionally biased region" description="Polar residues" evidence="10">
    <location>
        <begin position="98"/>
        <end position="109"/>
    </location>
</feature>
<evidence type="ECO:0000259" key="13">
    <source>
        <dbReference type="PROSITE" id="PS51195"/>
    </source>
</evidence>
<organism evidence="14 15">
    <name type="scientific">Strongylocentrotus purpuratus</name>
    <name type="common">Purple sea urchin</name>
    <dbReference type="NCBI Taxonomy" id="7668"/>
    <lineage>
        <taxon>Eukaryota</taxon>
        <taxon>Metazoa</taxon>
        <taxon>Echinodermata</taxon>
        <taxon>Eleutherozoa</taxon>
        <taxon>Echinozoa</taxon>
        <taxon>Echinoidea</taxon>
        <taxon>Euechinoidea</taxon>
        <taxon>Echinacea</taxon>
        <taxon>Camarodonta</taxon>
        <taxon>Echinidea</taxon>
        <taxon>Strongylocentrotidae</taxon>
        <taxon>Strongylocentrotus</taxon>
    </lineage>
</organism>